<feature type="region of interest" description="Disordered" evidence="1">
    <location>
        <begin position="186"/>
        <end position="218"/>
    </location>
</feature>
<feature type="region of interest" description="Disordered" evidence="1">
    <location>
        <begin position="126"/>
        <end position="145"/>
    </location>
</feature>
<evidence type="ECO:0000313" key="2">
    <source>
        <dbReference type="EMBL" id="TWP37118.1"/>
    </source>
</evidence>
<keyword evidence="3" id="KW-1185">Reference proteome</keyword>
<feature type="compositionally biased region" description="Polar residues" evidence="1">
    <location>
        <begin position="126"/>
        <end position="141"/>
    </location>
</feature>
<comment type="caution">
    <text evidence="2">The sequence shown here is derived from an EMBL/GenBank/DDBJ whole genome shotgun (WGS) entry which is preliminary data.</text>
</comment>
<evidence type="ECO:0000256" key="1">
    <source>
        <dbReference type="SAM" id="MobiDB-lite"/>
    </source>
</evidence>
<organism evidence="2 3">
    <name type="scientific">Leekyejoonella antrihumi</name>
    <dbReference type="NCBI Taxonomy" id="1660198"/>
    <lineage>
        <taxon>Bacteria</taxon>
        <taxon>Bacillati</taxon>
        <taxon>Actinomycetota</taxon>
        <taxon>Actinomycetes</taxon>
        <taxon>Micrococcales</taxon>
        <taxon>Dermacoccaceae</taxon>
        <taxon>Leekyejoonella</taxon>
    </lineage>
</organism>
<proteinExistence type="predicted"/>
<protein>
    <submittedName>
        <fullName evidence="2">Uncharacterized protein</fullName>
    </submittedName>
</protein>
<dbReference type="EMBL" id="VCQV01000007">
    <property type="protein sequence ID" value="TWP37118.1"/>
    <property type="molecule type" value="Genomic_DNA"/>
</dbReference>
<dbReference type="Proteomes" id="UP000320244">
    <property type="component" value="Unassembled WGS sequence"/>
</dbReference>
<accession>A0A563E3L9</accession>
<dbReference type="AlphaFoldDB" id="A0A563E3L9"/>
<dbReference type="OrthoDB" id="33953at2"/>
<feature type="compositionally biased region" description="Basic and acidic residues" evidence="1">
    <location>
        <begin position="209"/>
        <end position="218"/>
    </location>
</feature>
<evidence type="ECO:0000313" key="3">
    <source>
        <dbReference type="Proteomes" id="UP000320244"/>
    </source>
</evidence>
<reference evidence="2 3" key="1">
    <citation type="submission" date="2019-05" db="EMBL/GenBank/DDBJ databases">
        <authorList>
            <person name="Lee S.D."/>
        </authorList>
    </citation>
    <scope>NUCLEOTIDE SEQUENCE [LARGE SCALE GENOMIC DNA]</scope>
    <source>
        <strain evidence="2 3">C5-26</strain>
    </source>
</reference>
<sequence>MSDTRKDHQSDSTDTTSCALALIDCEHRDVLDMRRRLVFPTSTRGTDGRAIDVEVALHTRFTRASGPLTLGPPIYSTTLLPGEKVRLATTDRRSRFSFDSESQLSHRSEQLSEEQYRMSAFRAVMSDQNSTDNGSTSTTEQGAWDFHGDASGSIGLLSASADANARGSHNASSTADYLREHSAHASLAERTSVEATRTAHAVSVGEVSTRTHQEGESEDHFESASREFANPNQCHALTFVFHRLDKCETTTFELVSIRLRVIDSAAPTPVPGNPLRSVGWIASIPQELPATATARLTAEDRGLQSVALYAKVGLAEQLRQPAPSLISSTSLRIPESPISADDRHTALEEVEKALIEEGLLDQETRDVSERIRKEIGFERETALPTAGVIVRGSLDDCNVCEVDLQRKVHLELERADLQNKLLARQIELLDKAQEYRCCPEPTDPDDD</sequence>
<gene>
    <name evidence="2" type="ORF">FGL98_06775</name>
</gene>
<name>A0A563E3L9_9MICO</name>
<dbReference type="RefSeq" id="WP_146315983.1">
    <property type="nucleotide sequence ID" value="NZ_VCQV01000007.1"/>
</dbReference>
<reference evidence="2 3" key="2">
    <citation type="submission" date="2019-08" db="EMBL/GenBank/DDBJ databases">
        <title>Jejuicoccus antrihumi gen. nov., sp. nov., a new member of the family Dermacoccaceae isolated from a cave.</title>
        <authorList>
            <person name="Schumann P."/>
            <person name="Kim I.S."/>
        </authorList>
    </citation>
    <scope>NUCLEOTIDE SEQUENCE [LARGE SCALE GENOMIC DNA]</scope>
    <source>
        <strain evidence="2 3">C5-26</strain>
    </source>
</reference>